<protein>
    <submittedName>
        <fullName evidence="2">Uncharacterized protein</fullName>
    </submittedName>
</protein>
<feature type="compositionally biased region" description="Basic and acidic residues" evidence="1">
    <location>
        <begin position="138"/>
        <end position="155"/>
    </location>
</feature>
<gene>
    <name evidence="2" type="ORF">CGOC_LOCUS1739</name>
</gene>
<name>A0A3P6R4L9_CYLGO</name>
<accession>A0A3P6R4L9</accession>
<organism evidence="2 3">
    <name type="scientific">Cylicostephanus goldi</name>
    <name type="common">Nematode worm</name>
    <dbReference type="NCBI Taxonomy" id="71465"/>
    <lineage>
        <taxon>Eukaryota</taxon>
        <taxon>Metazoa</taxon>
        <taxon>Ecdysozoa</taxon>
        <taxon>Nematoda</taxon>
        <taxon>Chromadorea</taxon>
        <taxon>Rhabditida</taxon>
        <taxon>Rhabditina</taxon>
        <taxon>Rhabditomorpha</taxon>
        <taxon>Strongyloidea</taxon>
        <taxon>Strongylidae</taxon>
        <taxon>Cylicostephanus</taxon>
    </lineage>
</organism>
<feature type="region of interest" description="Disordered" evidence="1">
    <location>
        <begin position="62"/>
        <end position="81"/>
    </location>
</feature>
<keyword evidence="3" id="KW-1185">Reference proteome</keyword>
<feature type="region of interest" description="Disordered" evidence="1">
    <location>
        <begin position="1"/>
        <end position="25"/>
    </location>
</feature>
<dbReference type="OrthoDB" id="5854859at2759"/>
<evidence type="ECO:0000313" key="2">
    <source>
        <dbReference type="EMBL" id="VDK50290.1"/>
    </source>
</evidence>
<reference evidence="2 3" key="1">
    <citation type="submission" date="2018-11" db="EMBL/GenBank/DDBJ databases">
        <authorList>
            <consortium name="Pathogen Informatics"/>
        </authorList>
    </citation>
    <scope>NUCLEOTIDE SEQUENCE [LARGE SCALE GENOMIC DNA]</scope>
</reference>
<evidence type="ECO:0000313" key="3">
    <source>
        <dbReference type="Proteomes" id="UP000271889"/>
    </source>
</evidence>
<proteinExistence type="predicted"/>
<sequence>MTSVSTIQDSIYDDSDTPFDPTHPLLFRPVRRDLSLNGNGVAHTNGTSPPPRPVAVTATTVSSFTTPQPQKAELRGPPPPIPARPPNLAQKVMGKFLESEFASCGTSAHYVVAGHIVGLCVISADMSNNSIPGVKLRPPRDITPEQKAEDVQKRESEIFQSIQEKRERIRREAEAESERQRIEWEQQSKPYFIITSSS</sequence>
<feature type="region of interest" description="Disordered" evidence="1">
    <location>
        <begin position="135"/>
        <end position="155"/>
    </location>
</feature>
<dbReference type="AlphaFoldDB" id="A0A3P6R4L9"/>
<evidence type="ECO:0000256" key="1">
    <source>
        <dbReference type="SAM" id="MobiDB-lite"/>
    </source>
</evidence>
<dbReference type="EMBL" id="UYRV01003469">
    <property type="protein sequence ID" value="VDK50290.1"/>
    <property type="molecule type" value="Genomic_DNA"/>
</dbReference>
<dbReference type="Proteomes" id="UP000271889">
    <property type="component" value="Unassembled WGS sequence"/>
</dbReference>